<gene>
    <name evidence="2" type="ORF">MRATA1EN1_LOCUS21529</name>
</gene>
<feature type="compositionally biased region" description="Basic and acidic residues" evidence="1">
    <location>
        <begin position="98"/>
        <end position="114"/>
    </location>
</feature>
<protein>
    <submittedName>
        <fullName evidence="2">Uncharacterized protein</fullName>
    </submittedName>
</protein>
<evidence type="ECO:0000256" key="1">
    <source>
        <dbReference type="SAM" id="MobiDB-lite"/>
    </source>
</evidence>
<organism evidence="2 3">
    <name type="scientific">Rangifer tarandus platyrhynchus</name>
    <name type="common">Svalbard reindeer</name>
    <dbReference type="NCBI Taxonomy" id="3082113"/>
    <lineage>
        <taxon>Eukaryota</taxon>
        <taxon>Metazoa</taxon>
        <taxon>Chordata</taxon>
        <taxon>Craniata</taxon>
        <taxon>Vertebrata</taxon>
        <taxon>Euteleostomi</taxon>
        <taxon>Mammalia</taxon>
        <taxon>Eutheria</taxon>
        <taxon>Laurasiatheria</taxon>
        <taxon>Artiodactyla</taxon>
        <taxon>Ruminantia</taxon>
        <taxon>Pecora</taxon>
        <taxon>Cervidae</taxon>
        <taxon>Odocoileinae</taxon>
        <taxon>Rangifer</taxon>
    </lineage>
</organism>
<feature type="compositionally biased region" description="Low complexity" evidence="1">
    <location>
        <begin position="19"/>
        <end position="46"/>
    </location>
</feature>
<evidence type="ECO:0000313" key="3">
    <source>
        <dbReference type="Proteomes" id="UP001176941"/>
    </source>
</evidence>
<reference evidence="2" key="1">
    <citation type="submission" date="2023-04" db="EMBL/GenBank/DDBJ databases">
        <authorList>
            <consortium name="ELIXIR-Norway"/>
        </authorList>
    </citation>
    <scope>NUCLEOTIDE SEQUENCE [LARGE SCALE GENOMIC DNA]</scope>
</reference>
<sequence>MQCSVVSGPQGGGPGLSITQQPQQARPGRPAAPASSAWPGTSASMLGSGGSGHCSCQGPSHLTSSASSLGRSGHWRGGQGGPKEEAVGGGATEAGQKVPERPEDTWQERNRLGADPRAGQPGGSSCGVDEASSGESWASPHTPAHRDGASLLSAGPRQVKLQHVEVGGDTPGVWGSLGSGKHPPLSPLKTDPGMLQVPEDRPTGAGSVFTQAEACPGPAGTHLLHVIGPVASAALSTLEFTTLHHSPGASPASSPAPSMCFVILSQRGGLAQPL</sequence>
<proteinExistence type="predicted"/>
<dbReference type="EMBL" id="OX459969">
    <property type="protein sequence ID" value="CAI9172567.1"/>
    <property type="molecule type" value="Genomic_DNA"/>
</dbReference>
<dbReference type="Proteomes" id="UP001176941">
    <property type="component" value="Chromosome 33"/>
</dbReference>
<evidence type="ECO:0000313" key="2">
    <source>
        <dbReference type="EMBL" id="CAI9172567.1"/>
    </source>
</evidence>
<feature type="compositionally biased region" description="Gly residues" evidence="1">
    <location>
        <begin position="75"/>
        <end position="92"/>
    </location>
</feature>
<feature type="region of interest" description="Disordered" evidence="1">
    <location>
        <begin position="1"/>
        <end position="150"/>
    </location>
</feature>
<keyword evidence="3" id="KW-1185">Reference proteome</keyword>
<name>A0ABN8ZF67_RANTA</name>
<accession>A0ABN8ZF67</accession>